<evidence type="ECO:0000313" key="9">
    <source>
        <dbReference type="EMBL" id="CAK9150150.1"/>
    </source>
</evidence>
<dbReference type="AlphaFoldDB" id="A0ABC8S305"/>
<keyword evidence="3 6" id="KW-0863">Zinc-finger</keyword>
<feature type="region of interest" description="Disordered" evidence="7">
    <location>
        <begin position="440"/>
        <end position="526"/>
    </location>
</feature>
<dbReference type="PROSITE" id="PS50103">
    <property type="entry name" value="ZF_C3H1"/>
    <property type="match status" value="3"/>
</dbReference>
<evidence type="ECO:0000259" key="8">
    <source>
        <dbReference type="PROSITE" id="PS50103"/>
    </source>
</evidence>
<evidence type="ECO:0000256" key="4">
    <source>
        <dbReference type="ARBA" id="ARBA00022833"/>
    </source>
</evidence>
<protein>
    <recommendedName>
        <fullName evidence="8">C3H1-type domain-containing protein</fullName>
    </recommendedName>
</protein>
<keyword evidence="5" id="KW-0238">DNA-binding</keyword>
<gene>
    <name evidence="9" type="ORF">ILEXP_LOCUS18260</name>
    <name evidence="10" type="ORF">ILEXP_LOCUS22373</name>
</gene>
<evidence type="ECO:0000256" key="5">
    <source>
        <dbReference type="ARBA" id="ARBA00023125"/>
    </source>
</evidence>
<dbReference type="FunFam" id="4.10.1000.10:FF:000021">
    <property type="entry name" value="Zinc finger CCCH domain-containing protein 17"/>
    <property type="match status" value="1"/>
</dbReference>
<evidence type="ECO:0000256" key="3">
    <source>
        <dbReference type="ARBA" id="ARBA00022771"/>
    </source>
</evidence>
<evidence type="ECO:0000256" key="6">
    <source>
        <dbReference type="PROSITE-ProRule" id="PRU00723"/>
    </source>
</evidence>
<feature type="domain" description="C3H1-type" evidence="8">
    <location>
        <begin position="6"/>
        <end position="35"/>
    </location>
</feature>
<name>A0ABC8S305_9AQUA</name>
<feature type="zinc finger region" description="C3H1-type" evidence="6">
    <location>
        <begin position="85"/>
        <end position="112"/>
    </location>
</feature>
<dbReference type="InterPro" id="IPR036855">
    <property type="entry name" value="Znf_CCCH_sf"/>
</dbReference>
<evidence type="ECO:0000256" key="7">
    <source>
        <dbReference type="SAM" id="MobiDB-lite"/>
    </source>
</evidence>
<keyword evidence="1 6" id="KW-0479">Metal-binding</keyword>
<keyword evidence="11" id="KW-1185">Reference proteome</keyword>
<feature type="domain" description="C3H1-type" evidence="8">
    <location>
        <begin position="37"/>
        <end position="63"/>
    </location>
</feature>
<reference evidence="9 11" key="1">
    <citation type="submission" date="2024-02" db="EMBL/GenBank/DDBJ databases">
        <authorList>
            <person name="Vignale AGUSTIN F."/>
            <person name="Sosa J E."/>
            <person name="Modenutti C."/>
        </authorList>
    </citation>
    <scope>NUCLEOTIDE SEQUENCE [LARGE SCALE GENOMIC DNA]</scope>
</reference>
<dbReference type="Pfam" id="PF00642">
    <property type="entry name" value="zf-CCCH"/>
    <property type="match status" value="1"/>
</dbReference>
<dbReference type="Gene3D" id="4.10.1000.10">
    <property type="entry name" value="Zinc finger, CCCH-type"/>
    <property type="match status" value="2"/>
</dbReference>
<evidence type="ECO:0000256" key="2">
    <source>
        <dbReference type="ARBA" id="ARBA00022737"/>
    </source>
</evidence>
<evidence type="ECO:0000256" key="1">
    <source>
        <dbReference type="ARBA" id="ARBA00022723"/>
    </source>
</evidence>
<evidence type="ECO:0000313" key="11">
    <source>
        <dbReference type="Proteomes" id="UP001642360"/>
    </source>
</evidence>
<evidence type="ECO:0000313" key="10">
    <source>
        <dbReference type="EMBL" id="CAK9154070.1"/>
    </source>
</evidence>
<keyword evidence="2" id="KW-0677">Repeat</keyword>
<dbReference type="GO" id="GO:0008270">
    <property type="term" value="F:zinc ion binding"/>
    <property type="evidence" value="ECO:0007669"/>
    <property type="project" value="UniProtKB-KW"/>
</dbReference>
<dbReference type="PANTHER" id="PTHR15725:SF0">
    <property type="entry name" value="ZINC FINGER CCCH DOMAIN-CONTAINING PROTEIN 32-LIKE"/>
    <property type="match status" value="1"/>
</dbReference>
<dbReference type="EMBL" id="CAUOFW020002486">
    <property type="protein sequence ID" value="CAK9154070.1"/>
    <property type="molecule type" value="Genomic_DNA"/>
</dbReference>
<feature type="compositionally biased region" description="Polar residues" evidence="7">
    <location>
        <begin position="493"/>
        <end position="510"/>
    </location>
</feature>
<sequence>MDEELQKRNTDCVYFLASPLTCKKGMECEYRHSEMARLNPRDCWYWMSGSCLNPTCAFRHPPLDAGTEASSDAAPPHNQSSVTTSKTKVPCYFYFNGFCNKGDRCSFLHGPEDGAPALIPSKTASAVTDALSMDKKTSAAGDAGSAPLTARPKAYETVLKETAGIQVKAKHDLHQFSPHNLAEQSTAPHVSASACEEAATVRLDTLLPAEGFEQNRSLQCSDQSSEDPVDGHIEREEWLESPPGFDVLVDNGSENLGNEDDTEYLLDGEGRELNGQFVGYDYEDPEYDPACPDVGILYEQEMHSYDLLDDENTYDYGRKSPVHSRETMLDHVSPRKRKFLPMEQSFNGRSGMDLRDHLRKRRVIDVPSGNHFSRRPHSSRLIGRIGDRPRWQGTQRPHSRLASRVENNNTGSHFENEALSNGANQQGRSIHSRINMSGQHFKEKRLGRQQFLSSEVPRKAASKKLRSTEDSTLFTGPKTLAQLKEEKKKTQENGDSFGTTGPSDFTTSEEFQGPKRLSEILKDKSG</sequence>
<dbReference type="GO" id="GO:0003677">
    <property type="term" value="F:DNA binding"/>
    <property type="evidence" value="ECO:0007669"/>
    <property type="project" value="UniProtKB-KW"/>
</dbReference>
<dbReference type="InterPro" id="IPR000571">
    <property type="entry name" value="Znf_CCCH"/>
</dbReference>
<dbReference type="PANTHER" id="PTHR15725">
    <property type="entry name" value="ZN-FINGER, C-X8-C-X5-C-X3-H TYPE-CONTAINING"/>
    <property type="match status" value="1"/>
</dbReference>
<feature type="domain" description="C3H1-type" evidence="8">
    <location>
        <begin position="85"/>
        <end position="112"/>
    </location>
</feature>
<dbReference type="Pfam" id="PF15663">
    <property type="entry name" value="zf-CCCH_3"/>
    <property type="match status" value="1"/>
</dbReference>
<dbReference type="Proteomes" id="UP001642360">
    <property type="component" value="Unassembled WGS sequence"/>
</dbReference>
<comment type="caution">
    <text evidence="9">The sequence shown here is derived from an EMBL/GenBank/DDBJ whole genome shotgun (WGS) entry which is preliminary data.</text>
</comment>
<dbReference type="SUPFAM" id="SSF90229">
    <property type="entry name" value="CCCH zinc finger"/>
    <property type="match status" value="1"/>
</dbReference>
<proteinExistence type="predicted"/>
<feature type="compositionally biased region" description="Basic and acidic residues" evidence="7">
    <location>
        <begin position="483"/>
        <end position="492"/>
    </location>
</feature>
<accession>A0ABC8S305</accession>
<dbReference type="InterPro" id="IPR041686">
    <property type="entry name" value="Znf-CCCH_3"/>
</dbReference>
<organism evidence="9 11">
    <name type="scientific">Ilex paraguariensis</name>
    <name type="common">yerba mate</name>
    <dbReference type="NCBI Taxonomy" id="185542"/>
    <lineage>
        <taxon>Eukaryota</taxon>
        <taxon>Viridiplantae</taxon>
        <taxon>Streptophyta</taxon>
        <taxon>Embryophyta</taxon>
        <taxon>Tracheophyta</taxon>
        <taxon>Spermatophyta</taxon>
        <taxon>Magnoliopsida</taxon>
        <taxon>eudicotyledons</taxon>
        <taxon>Gunneridae</taxon>
        <taxon>Pentapetalae</taxon>
        <taxon>asterids</taxon>
        <taxon>campanulids</taxon>
        <taxon>Aquifoliales</taxon>
        <taxon>Aquifoliaceae</taxon>
        <taxon>Ilex</taxon>
    </lineage>
</organism>
<dbReference type="EMBL" id="CAUOFW020001982">
    <property type="protein sequence ID" value="CAK9150150.1"/>
    <property type="molecule type" value="Genomic_DNA"/>
</dbReference>
<feature type="zinc finger region" description="C3H1-type" evidence="6">
    <location>
        <begin position="6"/>
        <end position="35"/>
    </location>
</feature>
<dbReference type="SMART" id="SM00356">
    <property type="entry name" value="ZnF_C3H1"/>
    <property type="match status" value="3"/>
</dbReference>
<feature type="region of interest" description="Disordered" evidence="7">
    <location>
        <begin position="368"/>
        <end position="399"/>
    </location>
</feature>
<feature type="zinc finger region" description="C3H1-type" evidence="6">
    <location>
        <begin position="37"/>
        <end position="63"/>
    </location>
</feature>
<feature type="compositionally biased region" description="Basic and acidic residues" evidence="7">
    <location>
        <begin position="512"/>
        <end position="526"/>
    </location>
</feature>
<keyword evidence="4 6" id="KW-0862">Zinc</keyword>